<proteinExistence type="inferred from homology"/>
<accession>A0A8J6T4C8</accession>
<dbReference type="InterPro" id="IPR042099">
    <property type="entry name" value="ANL_N_sf"/>
</dbReference>
<reference evidence="5 6" key="1">
    <citation type="submission" date="2020-08" db="EMBL/GenBank/DDBJ databases">
        <title>Bridging the membrane lipid divide: bacteria of the FCB group superphylum have the potential to synthesize archaeal ether lipids.</title>
        <authorList>
            <person name="Villanueva L."/>
            <person name="Von Meijenfeldt F.A.B."/>
            <person name="Westbye A.B."/>
            <person name="Yadav S."/>
            <person name="Hopmans E.C."/>
            <person name="Dutilh B.E."/>
            <person name="Sinninghe Damste J.S."/>
        </authorList>
    </citation>
    <scope>NUCLEOTIDE SEQUENCE [LARGE SCALE GENOMIC DNA]</scope>
    <source>
        <strain evidence="5">NIOZ-UU27</strain>
    </source>
</reference>
<dbReference type="InterPro" id="IPR045851">
    <property type="entry name" value="AMP-bd_C_sf"/>
</dbReference>
<dbReference type="Pfam" id="PF00501">
    <property type="entry name" value="AMP-binding"/>
    <property type="match status" value="1"/>
</dbReference>
<dbReference type="CDD" id="cd05936">
    <property type="entry name" value="FC-FACS_FadD_like"/>
    <property type="match status" value="1"/>
</dbReference>
<dbReference type="FunFam" id="3.30.300.30:FF:000008">
    <property type="entry name" value="2,3-dihydroxybenzoate-AMP ligase"/>
    <property type="match status" value="1"/>
</dbReference>
<evidence type="ECO:0000313" key="5">
    <source>
        <dbReference type="EMBL" id="MBC8177337.1"/>
    </source>
</evidence>
<evidence type="ECO:0000259" key="4">
    <source>
        <dbReference type="Pfam" id="PF13193"/>
    </source>
</evidence>
<evidence type="ECO:0000313" key="6">
    <source>
        <dbReference type="Proteomes" id="UP000650524"/>
    </source>
</evidence>
<dbReference type="PANTHER" id="PTHR43767:SF1">
    <property type="entry name" value="NONRIBOSOMAL PEPTIDE SYNTHASE PES1 (EUROFUNG)-RELATED"/>
    <property type="match status" value="1"/>
</dbReference>
<keyword evidence="2 5" id="KW-0436">Ligase</keyword>
<name>A0A8J6T4C8_9DELT</name>
<comment type="caution">
    <text evidence="5">The sequence shown here is derived from an EMBL/GenBank/DDBJ whole genome shotgun (WGS) entry which is preliminary data.</text>
</comment>
<sequence>MAERFWHKAYAEDVLPSIDYEEITLPEALERTAKRFPDTVALIMMGKKITYRKLDELVNRFAGALADLGISKGDKVSLLLPNMPQTVIASYAVFRLGAVVVMNNPLYTESELEHQLNDSDSKMAISLDLLIPRILKLKKKTGIETIISCHIRDYLPFPKKQLFPIVKKKMHRKTDPNEGVHDFMDLINKYPPVAPMAEVLFDDLAALLYTGGTTGVSKGVLLSHRNCSICVQQLMAWIHDAEDGKDSMLGTFPVFHIAGFTTGMNTSIFRGLTFILIPRPEPGIVLEMTRKFKPDWFPCVPTIFVGILSHPDFPKTDFSFVKGCLSGAGPLAVETIRQWEETVGAGIVECYGLTETAVLTHANPWGGKTKPGSVGVPVSDTDCRIVDVETGIKDLPLGESGEILVKGPQVTEGYYKNPEETDNAIRDGWLYTGDIGYMDDEGYLFIVDRKKDMIIAGGYNIYPRDIDEVLFEHPKIEEACAVGIPDSYRGETVKAFIVPREGETLTEEDVIAFCKKKLAAYKVPKMIEFMDELPKSTVGKVLRRELREREIERVKKKEG</sequence>
<evidence type="ECO:0000256" key="1">
    <source>
        <dbReference type="ARBA" id="ARBA00006432"/>
    </source>
</evidence>
<evidence type="ECO:0000259" key="3">
    <source>
        <dbReference type="Pfam" id="PF00501"/>
    </source>
</evidence>
<dbReference type="PANTHER" id="PTHR43767">
    <property type="entry name" value="LONG-CHAIN-FATTY-ACID--COA LIGASE"/>
    <property type="match status" value="1"/>
</dbReference>
<dbReference type="EMBL" id="JACNJD010000201">
    <property type="protein sequence ID" value="MBC8177337.1"/>
    <property type="molecule type" value="Genomic_DNA"/>
</dbReference>
<organism evidence="5 6">
    <name type="scientific">Candidatus Desulfacyla euxinica</name>
    <dbReference type="NCBI Taxonomy" id="2841693"/>
    <lineage>
        <taxon>Bacteria</taxon>
        <taxon>Deltaproteobacteria</taxon>
        <taxon>Candidatus Desulfacyla</taxon>
    </lineage>
</organism>
<dbReference type="Gene3D" id="3.40.50.12780">
    <property type="entry name" value="N-terminal domain of ligase-like"/>
    <property type="match status" value="1"/>
</dbReference>
<feature type="domain" description="AMP-binding enzyme C-terminal" evidence="4">
    <location>
        <begin position="466"/>
        <end position="540"/>
    </location>
</feature>
<dbReference type="Proteomes" id="UP000650524">
    <property type="component" value="Unassembled WGS sequence"/>
</dbReference>
<dbReference type="AlphaFoldDB" id="A0A8J6T4C8"/>
<dbReference type="InterPro" id="IPR020845">
    <property type="entry name" value="AMP-binding_CS"/>
</dbReference>
<dbReference type="Pfam" id="PF13193">
    <property type="entry name" value="AMP-binding_C"/>
    <property type="match status" value="1"/>
</dbReference>
<dbReference type="PROSITE" id="PS00455">
    <property type="entry name" value="AMP_BINDING"/>
    <property type="match status" value="1"/>
</dbReference>
<evidence type="ECO:0000256" key="2">
    <source>
        <dbReference type="ARBA" id="ARBA00022598"/>
    </source>
</evidence>
<comment type="similarity">
    <text evidence="1">Belongs to the ATP-dependent AMP-binding enzyme family.</text>
</comment>
<dbReference type="InterPro" id="IPR050237">
    <property type="entry name" value="ATP-dep_AMP-bd_enzyme"/>
</dbReference>
<dbReference type="SUPFAM" id="SSF56801">
    <property type="entry name" value="Acetyl-CoA synthetase-like"/>
    <property type="match status" value="1"/>
</dbReference>
<dbReference type="InterPro" id="IPR025110">
    <property type="entry name" value="AMP-bd_C"/>
</dbReference>
<dbReference type="InterPro" id="IPR000873">
    <property type="entry name" value="AMP-dep_synth/lig_dom"/>
</dbReference>
<protein>
    <submittedName>
        <fullName evidence="5">Long-chain fatty acid--CoA ligase</fullName>
    </submittedName>
</protein>
<feature type="domain" description="AMP-dependent synthetase/ligase" evidence="3">
    <location>
        <begin position="29"/>
        <end position="415"/>
    </location>
</feature>
<dbReference type="GO" id="GO:0016878">
    <property type="term" value="F:acid-thiol ligase activity"/>
    <property type="evidence" value="ECO:0007669"/>
    <property type="project" value="UniProtKB-ARBA"/>
</dbReference>
<gene>
    <name evidence="5" type="ORF">H8E19_08010</name>
</gene>
<dbReference type="Gene3D" id="3.30.300.30">
    <property type="match status" value="1"/>
</dbReference>